<keyword evidence="1" id="KW-0812">Transmembrane</keyword>
<keyword evidence="3" id="KW-1185">Reference proteome</keyword>
<dbReference type="EMBL" id="JABEBT010000074">
    <property type="protein sequence ID" value="KAF7633569.1"/>
    <property type="molecule type" value="Genomic_DNA"/>
</dbReference>
<proteinExistence type="predicted"/>
<dbReference type="Proteomes" id="UP000605970">
    <property type="component" value="Unassembled WGS sequence"/>
</dbReference>
<gene>
    <name evidence="2" type="ORF">Mgra_00007066</name>
</gene>
<evidence type="ECO:0000256" key="1">
    <source>
        <dbReference type="SAM" id="Phobius"/>
    </source>
</evidence>
<feature type="transmembrane region" description="Helical" evidence="1">
    <location>
        <begin position="26"/>
        <end position="48"/>
    </location>
</feature>
<dbReference type="AlphaFoldDB" id="A0A8S9ZJU5"/>
<evidence type="ECO:0000313" key="3">
    <source>
        <dbReference type="Proteomes" id="UP000605970"/>
    </source>
</evidence>
<accession>A0A8S9ZJU5</accession>
<comment type="caution">
    <text evidence="2">The sequence shown here is derived from an EMBL/GenBank/DDBJ whole genome shotgun (WGS) entry which is preliminary data.</text>
</comment>
<feature type="transmembrane region" description="Helical" evidence="1">
    <location>
        <begin position="60"/>
        <end position="82"/>
    </location>
</feature>
<protein>
    <submittedName>
        <fullName evidence="2">Uncharacterized protein</fullName>
    </submittedName>
</protein>
<sequence>MFVFSIAVYSLSQSYQAKQNILVMNIIFPLDFSYTFVFAIFNILSSFIRSKREEYGILKYVRIIDGISLLLVFHAILTLFVYDYFLRRQNELNKNFIKNNARSISSDIYFKNLNIQWK</sequence>
<reference evidence="2" key="1">
    <citation type="journal article" date="2020" name="Ecol. Evol.">
        <title>Genome structure and content of the rice root-knot nematode (Meloidogyne graminicola).</title>
        <authorList>
            <person name="Phan N.T."/>
            <person name="Danchin E.G.J."/>
            <person name="Klopp C."/>
            <person name="Perfus-Barbeoch L."/>
            <person name="Kozlowski D.K."/>
            <person name="Koutsovoulos G.D."/>
            <person name="Lopez-Roques C."/>
            <person name="Bouchez O."/>
            <person name="Zahm M."/>
            <person name="Besnard G."/>
            <person name="Bellafiore S."/>
        </authorList>
    </citation>
    <scope>NUCLEOTIDE SEQUENCE</scope>
    <source>
        <strain evidence="2">VN-18</strain>
    </source>
</reference>
<dbReference type="OrthoDB" id="5816107at2759"/>
<keyword evidence="1" id="KW-1133">Transmembrane helix</keyword>
<name>A0A8S9ZJU5_9BILA</name>
<evidence type="ECO:0000313" key="2">
    <source>
        <dbReference type="EMBL" id="KAF7633569.1"/>
    </source>
</evidence>
<organism evidence="2 3">
    <name type="scientific">Meloidogyne graminicola</name>
    <dbReference type="NCBI Taxonomy" id="189291"/>
    <lineage>
        <taxon>Eukaryota</taxon>
        <taxon>Metazoa</taxon>
        <taxon>Ecdysozoa</taxon>
        <taxon>Nematoda</taxon>
        <taxon>Chromadorea</taxon>
        <taxon>Rhabditida</taxon>
        <taxon>Tylenchina</taxon>
        <taxon>Tylenchomorpha</taxon>
        <taxon>Tylenchoidea</taxon>
        <taxon>Meloidogynidae</taxon>
        <taxon>Meloidogyninae</taxon>
        <taxon>Meloidogyne</taxon>
    </lineage>
</organism>
<keyword evidence="1" id="KW-0472">Membrane</keyword>